<reference evidence="3" key="1">
    <citation type="journal article" date="2010" name="Genome Res.">
        <title>Population genomic sequencing of Coccidioides fungi reveals recent hybridization and transposon control.</title>
        <authorList>
            <person name="Neafsey D.E."/>
            <person name="Barker B.M."/>
            <person name="Sharpton T.J."/>
            <person name="Stajich J.E."/>
            <person name="Park D.J."/>
            <person name="Whiston E."/>
            <person name="Hung C.-Y."/>
            <person name="McMahan C."/>
            <person name="White J."/>
            <person name="Sykes S."/>
            <person name="Heiman D."/>
            <person name="Young S."/>
            <person name="Zeng Q."/>
            <person name="Abouelleil A."/>
            <person name="Aftuck L."/>
            <person name="Bessette D."/>
            <person name="Brown A."/>
            <person name="FitzGerald M."/>
            <person name="Lui A."/>
            <person name="Macdonald J.P."/>
            <person name="Priest M."/>
            <person name="Orbach M.J."/>
            <person name="Galgiani J.N."/>
            <person name="Kirkland T.N."/>
            <person name="Cole G.T."/>
            <person name="Birren B.W."/>
            <person name="Henn M.R."/>
            <person name="Taylor J.W."/>
            <person name="Rounsley S.D."/>
        </authorList>
    </citation>
    <scope>NUCLEOTIDE SEQUENCE [LARGE SCALE GENOMIC DNA]</scope>
    <source>
        <strain evidence="3">RMSCC 2394</strain>
    </source>
</reference>
<evidence type="ECO:0000313" key="2">
    <source>
        <dbReference type="EMBL" id="KMP05457.1"/>
    </source>
</evidence>
<sequence length="115" mass="12486">MMGLIRRSVKDVTDHPSTGCPSVVAREKNFFLFLRSHHGGAVGLELLRKWVALFPGHGQSLIQGPLQLDCQQASTGRLAYGVHKKKSHTPCSHQPGNSPIPPIQPPSLAQNTQCS</sequence>
<evidence type="ECO:0000313" key="3">
    <source>
        <dbReference type="Proteomes" id="UP000054565"/>
    </source>
</evidence>
<proteinExistence type="predicted"/>
<gene>
    <name evidence="2" type="ORF">CIRG_05138</name>
</gene>
<accession>A0A0J7B691</accession>
<dbReference type="AlphaFoldDB" id="A0A0J7B691"/>
<evidence type="ECO:0000256" key="1">
    <source>
        <dbReference type="SAM" id="MobiDB-lite"/>
    </source>
</evidence>
<organism evidence="2 3">
    <name type="scientific">Coccidioides immitis RMSCC 2394</name>
    <dbReference type="NCBI Taxonomy" id="404692"/>
    <lineage>
        <taxon>Eukaryota</taxon>
        <taxon>Fungi</taxon>
        <taxon>Dikarya</taxon>
        <taxon>Ascomycota</taxon>
        <taxon>Pezizomycotina</taxon>
        <taxon>Eurotiomycetes</taxon>
        <taxon>Eurotiomycetidae</taxon>
        <taxon>Onygenales</taxon>
        <taxon>Onygenaceae</taxon>
        <taxon>Coccidioides</taxon>
    </lineage>
</organism>
<name>A0A0J7B691_COCIT</name>
<dbReference type="EMBL" id="DS028095">
    <property type="protein sequence ID" value="KMP05457.1"/>
    <property type="molecule type" value="Genomic_DNA"/>
</dbReference>
<feature type="region of interest" description="Disordered" evidence="1">
    <location>
        <begin position="84"/>
        <end position="115"/>
    </location>
</feature>
<protein>
    <submittedName>
        <fullName evidence="2">Uncharacterized protein</fullName>
    </submittedName>
</protein>
<dbReference type="Proteomes" id="UP000054565">
    <property type="component" value="Unassembled WGS sequence"/>
</dbReference>